<dbReference type="PROSITE" id="PS51375">
    <property type="entry name" value="PPR"/>
    <property type="match status" value="4"/>
</dbReference>
<sequence length="674" mass="75336">MNGTKSCMQRLHSLVRQFNTSTSTSSPSTLPHSTPVSSFLQTLTKIQKLREIHAQLIVTGSITDPYIASQLLTSPALCRDESNYTHLIFTQVSSPNIFIWNTMIKKLIDGKSLNTICSSLFLYQKLLDAGFRPNGHTFMYLIRALTPQMYLLEGEVVHSHVVKFGFGSSQYVSSALVGFYVACVCVDRGRRLFDELPEPGLILWTSMVRAYVRANCPKEALEVFGKMREVGMMPDPVAIATIVSACTQLGNLIIAKTMHGIISKTGVEIDDFVCSALLGMYGDCGSLVYAHRLFCEMSVKKNVVVWNTMIHQCIKHENLDDARDLFRKMPERDVVSWNTMIGGLCQMGRSREAIVLFQDMELAGMKPNKSTMLSTLSACASLGALDTGTWIHAFVEKKRLNSDRSLDPSLIDMYSKCGSVEKAIQVFEKVPRRDVFSWTSIICGLAMHGHGKKAIHHFSKMQEAGVKPDDVTFIGVLNACAHAGLLDQGKKYFDSMSKVYNLTPKIEHFGCMIDLLGRNGSLKEAYDLIMDMPMEPNNVIWGTLLSACRVHKDVELGEVVAEKMLELDPADPWTRVMLSNIYAEACKWDGVMTLRKELKKTGLKKAPGCSSLEVNGKVHEFLVGDNLHPQQKEIQSMLSNIEIIIKLQLEVAIQTKLQAMLQIVIEEVQLLWTW</sequence>
<gene>
    <name evidence="3" type="ORF">AQUCO_00300412v1</name>
</gene>
<dbReference type="Pfam" id="PF01535">
    <property type="entry name" value="PPR"/>
    <property type="match status" value="2"/>
</dbReference>
<name>A0A2G5EYS6_AQUCA</name>
<dbReference type="EMBL" id="KZ305020">
    <property type="protein sequence ID" value="PIA60876.1"/>
    <property type="molecule type" value="Genomic_DNA"/>
</dbReference>
<dbReference type="OrthoDB" id="185373at2759"/>
<dbReference type="InParanoid" id="A0A2G5EYS6"/>
<accession>A0A2G5EYS6</accession>
<feature type="repeat" description="PPR" evidence="2">
    <location>
        <begin position="200"/>
        <end position="234"/>
    </location>
</feature>
<dbReference type="SUPFAM" id="SSF48452">
    <property type="entry name" value="TPR-like"/>
    <property type="match status" value="1"/>
</dbReference>
<dbReference type="GO" id="GO:0009451">
    <property type="term" value="P:RNA modification"/>
    <property type="evidence" value="ECO:0007669"/>
    <property type="project" value="InterPro"/>
</dbReference>
<evidence type="ECO:0000313" key="4">
    <source>
        <dbReference type="Proteomes" id="UP000230069"/>
    </source>
</evidence>
<dbReference type="Pfam" id="PF13041">
    <property type="entry name" value="PPR_2"/>
    <property type="match status" value="2"/>
</dbReference>
<dbReference type="FunFam" id="1.25.40.10:FF:000348">
    <property type="entry name" value="Pentatricopeptide repeat-containing protein chloroplastic"/>
    <property type="match status" value="1"/>
</dbReference>
<dbReference type="InterPro" id="IPR002885">
    <property type="entry name" value="PPR_rpt"/>
</dbReference>
<organism evidence="3 4">
    <name type="scientific">Aquilegia coerulea</name>
    <name type="common">Rocky mountain columbine</name>
    <dbReference type="NCBI Taxonomy" id="218851"/>
    <lineage>
        <taxon>Eukaryota</taxon>
        <taxon>Viridiplantae</taxon>
        <taxon>Streptophyta</taxon>
        <taxon>Embryophyta</taxon>
        <taxon>Tracheophyta</taxon>
        <taxon>Spermatophyta</taxon>
        <taxon>Magnoliopsida</taxon>
        <taxon>Ranunculales</taxon>
        <taxon>Ranunculaceae</taxon>
        <taxon>Thalictroideae</taxon>
        <taxon>Aquilegia</taxon>
    </lineage>
</organism>
<evidence type="ECO:0008006" key="5">
    <source>
        <dbReference type="Google" id="ProtNLM"/>
    </source>
</evidence>
<dbReference type="Pfam" id="PF20431">
    <property type="entry name" value="E_motif"/>
    <property type="match status" value="1"/>
</dbReference>
<evidence type="ECO:0000256" key="1">
    <source>
        <dbReference type="ARBA" id="ARBA00022737"/>
    </source>
</evidence>
<keyword evidence="4" id="KW-1185">Reference proteome</keyword>
<evidence type="ECO:0000313" key="3">
    <source>
        <dbReference type="EMBL" id="PIA60876.1"/>
    </source>
</evidence>
<protein>
    <recommendedName>
        <fullName evidence="5">Pentacotripeptide-repeat region of PRORP domain-containing protein</fullName>
    </recommendedName>
</protein>
<dbReference type="Proteomes" id="UP000230069">
    <property type="component" value="Unassembled WGS sequence"/>
</dbReference>
<dbReference type="AlphaFoldDB" id="A0A2G5EYS6"/>
<dbReference type="GO" id="GO:0003723">
    <property type="term" value="F:RNA binding"/>
    <property type="evidence" value="ECO:0007669"/>
    <property type="project" value="InterPro"/>
</dbReference>
<keyword evidence="1" id="KW-0677">Repeat</keyword>
<dbReference type="FunFam" id="1.25.40.10:FF:000184">
    <property type="entry name" value="Pentatricopeptide repeat-containing protein, chloroplastic"/>
    <property type="match status" value="1"/>
</dbReference>
<dbReference type="STRING" id="218851.A0A2G5EYS6"/>
<dbReference type="InterPro" id="IPR046960">
    <property type="entry name" value="PPR_At4g14850-like_plant"/>
</dbReference>
<feature type="repeat" description="PPR" evidence="2">
    <location>
        <begin position="333"/>
        <end position="367"/>
    </location>
</feature>
<dbReference type="PANTHER" id="PTHR47926">
    <property type="entry name" value="PENTATRICOPEPTIDE REPEAT-CONTAINING PROTEIN"/>
    <property type="match status" value="1"/>
</dbReference>
<proteinExistence type="predicted"/>
<feature type="repeat" description="PPR" evidence="2">
    <location>
        <begin position="302"/>
        <end position="332"/>
    </location>
</feature>
<feature type="repeat" description="PPR" evidence="2">
    <location>
        <begin position="434"/>
        <end position="468"/>
    </location>
</feature>
<reference evidence="3 4" key="1">
    <citation type="submission" date="2017-09" db="EMBL/GenBank/DDBJ databases">
        <title>WGS assembly of Aquilegia coerulea Goldsmith.</title>
        <authorList>
            <person name="Hodges S."/>
            <person name="Kramer E."/>
            <person name="Nordborg M."/>
            <person name="Tomkins J."/>
            <person name="Borevitz J."/>
            <person name="Derieg N."/>
            <person name="Yan J."/>
            <person name="Mihaltcheva S."/>
            <person name="Hayes R.D."/>
            <person name="Rokhsar D."/>
        </authorList>
    </citation>
    <scope>NUCLEOTIDE SEQUENCE [LARGE SCALE GENOMIC DNA]</scope>
    <source>
        <strain evidence="4">cv. Goldsmith</strain>
    </source>
</reference>
<dbReference type="InterPro" id="IPR046848">
    <property type="entry name" value="E_motif"/>
</dbReference>
<evidence type="ECO:0000256" key="2">
    <source>
        <dbReference type="PROSITE-ProRule" id="PRU00708"/>
    </source>
</evidence>
<dbReference type="PANTHER" id="PTHR47926:SF340">
    <property type="entry name" value="PENTATRICOPEPTIDE REPEAT-CONTAINING PROTEIN"/>
    <property type="match status" value="1"/>
</dbReference>
<dbReference type="NCBIfam" id="TIGR00756">
    <property type="entry name" value="PPR"/>
    <property type="match status" value="4"/>
</dbReference>
<dbReference type="Gene3D" id="1.25.40.10">
    <property type="entry name" value="Tetratricopeptide repeat domain"/>
    <property type="match status" value="3"/>
</dbReference>
<dbReference type="InterPro" id="IPR011990">
    <property type="entry name" value="TPR-like_helical_dom_sf"/>
</dbReference>